<dbReference type="PANTHER" id="PTHR13929">
    <property type="entry name" value="1,4-DIHYDROXY-2-NAPHTHOATE OCTAPRENYLTRANSFERASE"/>
    <property type="match status" value="1"/>
</dbReference>
<reference evidence="3 4" key="1">
    <citation type="journal article" date="2013" name="BMC Genomics">
        <title>Reconstruction of the lipid metabolism for the microalga Monoraphidium neglectum from its genome sequence reveals characteristics suitable for biofuel production.</title>
        <authorList>
            <person name="Bogen C."/>
            <person name="Al-Dilaimi A."/>
            <person name="Albersmeier A."/>
            <person name="Wichmann J."/>
            <person name="Grundmann M."/>
            <person name="Rupp O."/>
            <person name="Lauersen K.J."/>
            <person name="Blifernez-Klassen O."/>
            <person name="Kalinowski J."/>
            <person name="Goesmann A."/>
            <person name="Mussgnug J.H."/>
            <person name="Kruse O."/>
        </authorList>
    </citation>
    <scope>NUCLEOTIDE SEQUENCE [LARGE SCALE GENOMIC DNA]</scope>
    <source>
        <strain evidence="3 4">SAG 48.87</strain>
    </source>
</reference>
<organism evidence="3 4">
    <name type="scientific">Monoraphidium neglectum</name>
    <dbReference type="NCBI Taxonomy" id="145388"/>
    <lineage>
        <taxon>Eukaryota</taxon>
        <taxon>Viridiplantae</taxon>
        <taxon>Chlorophyta</taxon>
        <taxon>core chlorophytes</taxon>
        <taxon>Chlorophyceae</taxon>
        <taxon>CS clade</taxon>
        <taxon>Sphaeropleales</taxon>
        <taxon>Selenastraceae</taxon>
        <taxon>Monoraphidium</taxon>
    </lineage>
</organism>
<dbReference type="GO" id="GO:0009234">
    <property type="term" value="P:menaquinone biosynthetic process"/>
    <property type="evidence" value="ECO:0007669"/>
    <property type="project" value="TreeGrafter"/>
</dbReference>
<dbReference type="EMBL" id="KK103424">
    <property type="protein sequence ID" value="KIY95603.1"/>
    <property type="molecule type" value="Genomic_DNA"/>
</dbReference>
<name>A0A0D2KIJ9_9CHLO</name>
<dbReference type="STRING" id="145388.A0A0D2KIJ9"/>
<dbReference type="RefSeq" id="XP_013894623.1">
    <property type="nucleotide sequence ID" value="XM_014039169.1"/>
</dbReference>
<dbReference type="InterPro" id="IPR026046">
    <property type="entry name" value="UBIAD1"/>
</dbReference>
<gene>
    <name evidence="3" type="ORF">MNEG_12357</name>
</gene>
<dbReference type="GO" id="GO:0042371">
    <property type="term" value="P:vitamin K biosynthetic process"/>
    <property type="evidence" value="ECO:0007669"/>
    <property type="project" value="TreeGrafter"/>
</dbReference>
<keyword evidence="4" id="KW-1185">Reference proteome</keyword>
<evidence type="ECO:0000256" key="1">
    <source>
        <dbReference type="ARBA" id="ARBA00022679"/>
    </source>
</evidence>
<dbReference type="PANTHER" id="PTHR13929:SF0">
    <property type="entry name" value="UBIA PRENYLTRANSFERASE DOMAIN-CONTAINING PROTEIN 1"/>
    <property type="match status" value="1"/>
</dbReference>
<keyword evidence="2" id="KW-1133">Transmembrane helix</keyword>
<evidence type="ECO:0000256" key="2">
    <source>
        <dbReference type="SAM" id="Phobius"/>
    </source>
</evidence>
<keyword evidence="2" id="KW-0472">Membrane</keyword>
<sequence>MGTKRGTQVLEAAVAAPYVLALAGAAAGALPLGVLAFSAFSLPAARDLVLFARENHRVAARIAPLKRYAIRWHVAFALALVAGLAQAAGAARGASVCIPAVPGF</sequence>
<evidence type="ECO:0000313" key="3">
    <source>
        <dbReference type="EMBL" id="KIY95603.1"/>
    </source>
</evidence>
<feature type="transmembrane region" description="Helical" evidence="2">
    <location>
        <begin position="70"/>
        <end position="89"/>
    </location>
</feature>
<protein>
    <submittedName>
        <fullName evidence="3">Uncharacterized protein</fullName>
    </submittedName>
</protein>
<dbReference type="Proteomes" id="UP000054498">
    <property type="component" value="Unassembled WGS sequence"/>
</dbReference>
<accession>A0A0D2KIJ9</accession>
<dbReference type="GO" id="GO:0004659">
    <property type="term" value="F:prenyltransferase activity"/>
    <property type="evidence" value="ECO:0007669"/>
    <property type="project" value="InterPro"/>
</dbReference>
<keyword evidence="1" id="KW-0808">Transferase</keyword>
<proteinExistence type="predicted"/>
<dbReference type="GeneID" id="25729711"/>
<dbReference type="KEGG" id="mng:MNEG_12357"/>
<keyword evidence="2" id="KW-0812">Transmembrane</keyword>
<feature type="transmembrane region" description="Helical" evidence="2">
    <location>
        <begin position="20"/>
        <end position="49"/>
    </location>
</feature>
<evidence type="ECO:0000313" key="4">
    <source>
        <dbReference type="Proteomes" id="UP000054498"/>
    </source>
</evidence>
<dbReference type="AlphaFoldDB" id="A0A0D2KIJ9"/>
<dbReference type="OrthoDB" id="5263at2759"/>